<evidence type="ECO:0000313" key="3">
    <source>
        <dbReference type="Proteomes" id="UP000505210"/>
    </source>
</evidence>
<evidence type="ECO:0000313" key="2">
    <source>
        <dbReference type="EMBL" id="QKD82415.1"/>
    </source>
</evidence>
<dbReference type="EMBL" id="CP053661">
    <property type="protein sequence ID" value="QKD82415.1"/>
    <property type="molecule type" value="Genomic_DNA"/>
</dbReference>
<evidence type="ECO:0008006" key="4">
    <source>
        <dbReference type="Google" id="ProtNLM"/>
    </source>
</evidence>
<keyword evidence="1" id="KW-0472">Membrane</keyword>
<keyword evidence="1" id="KW-0812">Transmembrane</keyword>
<accession>A0A6M8BIY3</accession>
<gene>
    <name evidence="2" type="ORF">HPC62_09680</name>
</gene>
<dbReference type="AlphaFoldDB" id="A0A6M8BIY3"/>
<dbReference type="KEGG" id="theu:HPC62_09680"/>
<evidence type="ECO:0000256" key="1">
    <source>
        <dbReference type="SAM" id="Phobius"/>
    </source>
</evidence>
<organism evidence="2 3">
    <name type="scientific">Thermoleptolyngbya sichuanensis A183</name>
    <dbReference type="NCBI Taxonomy" id="2737172"/>
    <lineage>
        <taxon>Bacteria</taxon>
        <taxon>Bacillati</taxon>
        <taxon>Cyanobacteriota</taxon>
        <taxon>Cyanophyceae</taxon>
        <taxon>Oculatellales</taxon>
        <taxon>Oculatellaceae</taxon>
        <taxon>Thermoleptolyngbya</taxon>
        <taxon>Thermoleptolyngbya sichuanensis</taxon>
    </lineage>
</organism>
<dbReference type="Proteomes" id="UP000505210">
    <property type="component" value="Chromosome"/>
</dbReference>
<reference evidence="2 3" key="1">
    <citation type="submission" date="2020-05" db="EMBL/GenBank/DDBJ databases">
        <title>Complete genome sequence of of a novel Thermoleptolyngbya strain isolated from hot springs of Ganzi, Sichuan China.</title>
        <authorList>
            <person name="Tang J."/>
            <person name="Daroch M."/>
            <person name="Li L."/>
            <person name="Waleron K."/>
            <person name="Waleron M."/>
            <person name="Waleron M."/>
        </authorList>
    </citation>
    <scope>NUCLEOTIDE SEQUENCE [LARGE SCALE GENOMIC DNA]</scope>
    <source>
        <strain evidence="2 3">PKUAC-SCTA183</strain>
    </source>
</reference>
<name>A0A6M8BIY3_9CYAN</name>
<keyword evidence="1" id="KW-1133">Transmembrane helix</keyword>
<dbReference type="RefSeq" id="WP_172355193.1">
    <property type="nucleotide sequence ID" value="NZ_CP053661.1"/>
</dbReference>
<sequence>MAKTGMGDRLAAGIRELLKRRRSSPGASTAGFTISELLVVAIISSIIVSGLMYLVVELLTADQREASRSETQREMQQALDYISAELREATFVYRGRCLGTGIAANPAAVPPEPGCPGLQNALNGVLPANSTPVIGFWKQDPLPNALRERCRTTQVVAGNYPVPCVTGSSYSLIVYALTTSNTGIWRGRARIVRYVLPEFTGSGANWSKTGGYTAPASGAFASWQPATGEALGGNWAVLVDFVDDGQAANALGVPAPNCPTGYNISPETAATTYRGGLYACVTNETLTSQFRDVSLFIRGNAFGRPGINSDREFTTTLQTRVLGRAVLERNPSGAGP</sequence>
<feature type="transmembrane region" description="Helical" evidence="1">
    <location>
        <begin position="29"/>
        <end position="56"/>
    </location>
</feature>
<keyword evidence="3" id="KW-1185">Reference proteome</keyword>
<proteinExistence type="predicted"/>
<protein>
    <recommendedName>
        <fullName evidence="4">Prepilin-type N-terminal cleavage/methylation domain-containing protein</fullName>
    </recommendedName>
</protein>